<organism evidence="6 7">
    <name type="scientific">Alloacidobacterium dinghuense</name>
    <dbReference type="NCBI Taxonomy" id="2763107"/>
    <lineage>
        <taxon>Bacteria</taxon>
        <taxon>Pseudomonadati</taxon>
        <taxon>Acidobacteriota</taxon>
        <taxon>Terriglobia</taxon>
        <taxon>Terriglobales</taxon>
        <taxon>Acidobacteriaceae</taxon>
        <taxon>Alloacidobacterium</taxon>
    </lineage>
</organism>
<dbReference type="InterPro" id="IPR050598">
    <property type="entry name" value="AminoAcid_Transporter"/>
</dbReference>
<dbReference type="PANTHER" id="PTHR11785:SF512">
    <property type="entry name" value="SOBREMESA, ISOFORM B"/>
    <property type="match status" value="1"/>
</dbReference>
<keyword evidence="3 5" id="KW-1133">Transmembrane helix</keyword>
<feature type="transmembrane region" description="Helical" evidence="5">
    <location>
        <begin position="332"/>
        <end position="353"/>
    </location>
</feature>
<dbReference type="RefSeq" id="WP_186746418.1">
    <property type="nucleotide sequence ID" value="NZ_CP060394.1"/>
</dbReference>
<sequence>MELPGQAKLGRQMGLASAVAVVTGESIALGIFLTPAAMAKSLGSPLLLAAVWCGMALVAISGALCYSELAVRFPQAGGEYVYLREGYGSRVAFLYGWMSAAVIDPGLAAALSVGAVPYVQSIVTVSPRTATLLPAAILISLGIINYVGTRLSSRVMATANLVKIAVLFALVAWAFVSGHASTANLLPLTTRRPGSEALFGAIAGATVNAFFSFGGWWEAGKLAGEVKNPKRTLPLAFVCGVLLVTAVYLLVSFAFLLVVPLERIVSNTAFVAQFGQALFGSAGGKVLSACVLLSVIGGLMALTMVVPRVYYAMARDGAFFSVFGRLHPRFGTPANAVLLQMGGALLVLCFGAFDRILAYIIFSAICFLSLSAASLFRLKEPVRRWWYPLAPIVFLVGSGIIALLILMHDPVPALIGVAVVLCGDLLRRWLISARPVTATEAAESSLL</sequence>
<evidence type="ECO:0000256" key="3">
    <source>
        <dbReference type="ARBA" id="ARBA00022989"/>
    </source>
</evidence>
<name>A0A7G8BP61_9BACT</name>
<gene>
    <name evidence="6" type="ORF">H7849_10795</name>
</gene>
<reference evidence="6 7" key="1">
    <citation type="submission" date="2020-08" db="EMBL/GenBank/DDBJ databases">
        <title>Edaphobacter telluris sp. nov. and Acidobacterium dinghuensis sp. nov., two acidobacteria isolated from forest soil.</title>
        <authorList>
            <person name="Fu J."/>
            <person name="Qiu L."/>
        </authorList>
    </citation>
    <scope>NUCLEOTIDE SEQUENCE [LARGE SCALE GENOMIC DNA]</scope>
    <source>
        <strain evidence="6">4Y35</strain>
    </source>
</reference>
<keyword evidence="2 5" id="KW-0812">Transmembrane</keyword>
<dbReference type="InterPro" id="IPR002293">
    <property type="entry name" value="AA/rel_permease1"/>
</dbReference>
<feature type="transmembrane region" description="Helical" evidence="5">
    <location>
        <begin position="131"/>
        <end position="148"/>
    </location>
</feature>
<evidence type="ECO:0000256" key="5">
    <source>
        <dbReference type="SAM" id="Phobius"/>
    </source>
</evidence>
<feature type="transmembrane region" description="Helical" evidence="5">
    <location>
        <begin position="46"/>
        <end position="71"/>
    </location>
</feature>
<dbReference type="GO" id="GO:0016020">
    <property type="term" value="C:membrane"/>
    <property type="evidence" value="ECO:0007669"/>
    <property type="project" value="UniProtKB-SubCell"/>
</dbReference>
<evidence type="ECO:0000313" key="7">
    <source>
        <dbReference type="Proteomes" id="UP000515312"/>
    </source>
</evidence>
<keyword evidence="7" id="KW-1185">Reference proteome</keyword>
<evidence type="ECO:0000256" key="1">
    <source>
        <dbReference type="ARBA" id="ARBA00004141"/>
    </source>
</evidence>
<feature type="transmembrane region" description="Helical" evidence="5">
    <location>
        <begin position="286"/>
        <end position="311"/>
    </location>
</feature>
<accession>A0A7G8BP61</accession>
<dbReference type="PIRSF" id="PIRSF006060">
    <property type="entry name" value="AA_transporter"/>
    <property type="match status" value="1"/>
</dbReference>
<feature type="transmembrane region" description="Helical" evidence="5">
    <location>
        <begin position="237"/>
        <end position="259"/>
    </location>
</feature>
<feature type="transmembrane region" description="Helical" evidence="5">
    <location>
        <begin position="359"/>
        <end position="378"/>
    </location>
</feature>
<feature type="transmembrane region" description="Helical" evidence="5">
    <location>
        <begin position="92"/>
        <end position="119"/>
    </location>
</feature>
<protein>
    <submittedName>
        <fullName evidence="6">Amino acid permease</fullName>
    </submittedName>
</protein>
<comment type="subcellular location">
    <subcellularLocation>
        <location evidence="1">Membrane</location>
        <topology evidence="1">Multi-pass membrane protein</topology>
    </subcellularLocation>
</comment>
<evidence type="ECO:0000256" key="2">
    <source>
        <dbReference type="ARBA" id="ARBA00022692"/>
    </source>
</evidence>
<dbReference type="Pfam" id="PF13520">
    <property type="entry name" value="AA_permease_2"/>
    <property type="match status" value="1"/>
</dbReference>
<feature type="transmembrane region" description="Helical" evidence="5">
    <location>
        <begin position="385"/>
        <end position="407"/>
    </location>
</feature>
<dbReference type="AlphaFoldDB" id="A0A7G8BP61"/>
<proteinExistence type="predicted"/>
<dbReference type="EMBL" id="CP060394">
    <property type="protein sequence ID" value="QNI34331.1"/>
    <property type="molecule type" value="Genomic_DNA"/>
</dbReference>
<evidence type="ECO:0000313" key="6">
    <source>
        <dbReference type="EMBL" id="QNI34331.1"/>
    </source>
</evidence>
<dbReference type="GO" id="GO:0015179">
    <property type="term" value="F:L-amino acid transmembrane transporter activity"/>
    <property type="evidence" value="ECO:0007669"/>
    <property type="project" value="TreeGrafter"/>
</dbReference>
<feature type="transmembrane region" description="Helical" evidence="5">
    <location>
        <begin position="12"/>
        <end position="34"/>
    </location>
</feature>
<dbReference type="KEGG" id="adin:H7849_10795"/>
<dbReference type="Proteomes" id="UP000515312">
    <property type="component" value="Chromosome"/>
</dbReference>
<feature type="transmembrane region" description="Helical" evidence="5">
    <location>
        <begin position="160"/>
        <end position="177"/>
    </location>
</feature>
<feature type="transmembrane region" description="Helical" evidence="5">
    <location>
        <begin position="197"/>
        <end position="217"/>
    </location>
</feature>
<dbReference type="PANTHER" id="PTHR11785">
    <property type="entry name" value="AMINO ACID TRANSPORTER"/>
    <property type="match status" value="1"/>
</dbReference>
<dbReference type="Gene3D" id="1.20.1740.10">
    <property type="entry name" value="Amino acid/polyamine transporter I"/>
    <property type="match status" value="1"/>
</dbReference>
<keyword evidence="4 5" id="KW-0472">Membrane</keyword>
<evidence type="ECO:0000256" key="4">
    <source>
        <dbReference type="ARBA" id="ARBA00023136"/>
    </source>
</evidence>